<reference evidence="1 2" key="1">
    <citation type="journal article" date="2019" name="Int. J. Syst. Evol. Microbiol.">
        <title>The Global Catalogue of Microorganisms (GCM) 10K type strain sequencing project: providing services to taxonomists for standard genome sequencing and annotation.</title>
        <authorList>
            <consortium name="The Broad Institute Genomics Platform"/>
            <consortium name="The Broad Institute Genome Sequencing Center for Infectious Disease"/>
            <person name="Wu L."/>
            <person name="Ma J."/>
        </authorList>
    </citation>
    <scope>NUCLEOTIDE SEQUENCE [LARGE SCALE GENOMIC DNA]</scope>
    <source>
        <strain evidence="1 2">JCM 9383</strain>
    </source>
</reference>
<dbReference type="RefSeq" id="WP_344685554.1">
    <property type="nucleotide sequence ID" value="NZ_BAAAUX010000030.1"/>
</dbReference>
<name>A0ABN3VLT7_9PSEU</name>
<sequence length="116" mass="12538">MTAALAPANPDASGRTAAALARFVGEQILDVLAGRRVVHQIRGWVSSPVAGLLSTIVLGWKGEGPDYRLRSVHACLTDYRTVEACLVVGTINRVRALVMRLEQVDARWVCTVLSLL</sequence>
<comment type="caution">
    <text evidence="1">The sequence shown here is derived from an EMBL/GenBank/DDBJ whole genome shotgun (WGS) entry which is preliminary data.</text>
</comment>
<proteinExistence type="predicted"/>
<accession>A0ABN3VLT7</accession>
<organism evidence="1 2">
    <name type="scientific">Saccharopolyspora taberi</name>
    <dbReference type="NCBI Taxonomy" id="60895"/>
    <lineage>
        <taxon>Bacteria</taxon>
        <taxon>Bacillati</taxon>
        <taxon>Actinomycetota</taxon>
        <taxon>Actinomycetes</taxon>
        <taxon>Pseudonocardiales</taxon>
        <taxon>Pseudonocardiaceae</taxon>
        <taxon>Saccharopolyspora</taxon>
    </lineage>
</organism>
<evidence type="ECO:0000313" key="2">
    <source>
        <dbReference type="Proteomes" id="UP001500979"/>
    </source>
</evidence>
<protein>
    <submittedName>
        <fullName evidence="1">Uncharacterized protein</fullName>
    </submittedName>
</protein>
<dbReference type="Proteomes" id="UP001500979">
    <property type="component" value="Unassembled WGS sequence"/>
</dbReference>
<dbReference type="Pfam" id="PF20060">
    <property type="entry name" value="DUF6459"/>
    <property type="match status" value="1"/>
</dbReference>
<dbReference type="InterPro" id="IPR045596">
    <property type="entry name" value="DUF6459"/>
</dbReference>
<gene>
    <name evidence="1" type="ORF">GCM10010470_60400</name>
</gene>
<evidence type="ECO:0000313" key="1">
    <source>
        <dbReference type="EMBL" id="GAA2816898.1"/>
    </source>
</evidence>
<dbReference type="EMBL" id="BAAAUX010000030">
    <property type="protein sequence ID" value="GAA2816898.1"/>
    <property type="molecule type" value="Genomic_DNA"/>
</dbReference>
<keyword evidence="2" id="KW-1185">Reference proteome</keyword>